<feature type="transmembrane region" description="Helical" evidence="1">
    <location>
        <begin position="108"/>
        <end position="127"/>
    </location>
</feature>
<comment type="caution">
    <text evidence="2">The sequence shown here is derived from an EMBL/GenBank/DDBJ whole genome shotgun (WGS) entry which is preliminary data.</text>
</comment>
<dbReference type="InterPro" id="IPR006750">
    <property type="entry name" value="YdcZ"/>
</dbReference>
<feature type="transmembrane region" description="Helical" evidence="1">
    <location>
        <begin position="139"/>
        <end position="163"/>
    </location>
</feature>
<reference evidence="2 3" key="1">
    <citation type="submission" date="2024-09" db="EMBL/GenBank/DDBJ databases">
        <authorList>
            <person name="Sun Q."/>
            <person name="Mori K."/>
        </authorList>
    </citation>
    <scope>NUCLEOTIDE SEQUENCE [LARGE SCALE GENOMIC DNA]</scope>
    <source>
        <strain evidence="2 3">JCM 11683</strain>
    </source>
</reference>
<feature type="transmembrane region" description="Helical" evidence="1">
    <location>
        <begin position="41"/>
        <end position="63"/>
    </location>
</feature>
<keyword evidence="1" id="KW-0812">Transmembrane</keyword>
<dbReference type="Pfam" id="PF04657">
    <property type="entry name" value="DMT_YdcZ"/>
    <property type="match status" value="2"/>
</dbReference>
<dbReference type="PANTHER" id="PTHR34821:SF2">
    <property type="entry name" value="INNER MEMBRANE PROTEIN YDCZ"/>
    <property type="match status" value="1"/>
</dbReference>
<feature type="transmembrane region" description="Helical" evidence="1">
    <location>
        <begin position="169"/>
        <end position="188"/>
    </location>
</feature>
<dbReference type="EMBL" id="JBHMAU010000018">
    <property type="protein sequence ID" value="MFB9775202.1"/>
    <property type="molecule type" value="Genomic_DNA"/>
</dbReference>
<accession>A0ABV5X0B4</accession>
<name>A0ABV5X0B4_9MICO</name>
<dbReference type="RefSeq" id="WP_376838113.1">
    <property type="nucleotide sequence ID" value="NZ_JBHMAU010000018.1"/>
</dbReference>
<sequence length="323" mass="33001">MTAQASRGPALLLAAAMITAGLGMAVQGTTNAHLTGVISHGMYAALVSFSGGLLLLCLILPFAPGARRGIGRAVRAVADRDVSWWMLTGGIPGAGVVIAQVLTVPLFGVATFIMSFVCGQLVGALIVDNTSLSPGGRMAITLPRILGVIIVIAGVAVSSAGALSYGVALWAPLVPLTSGVLTAFQQAFNGHVKNAACSAYAATFTNFVGGVLFLLVIAVIVRLTGVPISGFPQLPGQWWMLIGGMLGVMFIGFSALAVGRLGVLLLSLLVLFGNLLGSLIIDIVLPVGAAPIGLQTYIGIGLVLIGVIVTSIRRPQRWAGSHD</sequence>
<dbReference type="Proteomes" id="UP001589707">
    <property type="component" value="Unassembled WGS sequence"/>
</dbReference>
<proteinExistence type="predicted"/>
<protein>
    <submittedName>
        <fullName evidence="2">DMT family transporter</fullName>
    </submittedName>
</protein>
<feature type="transmembrane region" description="Helical" evidence="1">
    <location>
        <begin position="294"/>
        <end position="312"/>
    </location>
</feature>
<feature type="transmembrane region" description="Helical" evidence="1">
    <location>
        <begin position="263"/>
        <end position="288"/>
    </location>
</feature>
<evidence type="ECO:0000313" key="3">
    <source>
        <dbReference type="Proteomes" id="UP001589707"/>
    </source>
</evidence>
<keyword evidence="1" id="KW-0472">Membrane</keyword>
<organism evidence="2 3">
    <name type="scientific">Brevibacterium otitidis</name>
    <dbReference type="NCBI Taxonomy" id="53364"/>
    <lineage>
        <taxon>Bacteria</taxon>
        <taxon>Bacillati</taxon>
        <taxon>Actinomycetota</taxon>
        <taxon>Actinomycetes</taxon>
        <taxon>Micrococcales</taxon>
        <taxon>Brevibacteriaceae</taxon>
        <taxon>Brevibacterium</taxon>
    </lineage>
</organism>
<dbReference type="PANTHER" id="PTHR34821">
    <property type="entry name" value="INNER MEMBRANE PROTEIN YDCZ"/>
    <property type="match status" value="1"/>
</dbReference>
<feature type="transmembrane region" description="Helical" evidence="1">
    <location>
        <begin position="200"/>
        <end position="224"/>
    </location>
</feature>
<evidence type="ECO:0000256" key="1">
    <source>
        <dbReference type="SAM" id="Phobius"/>
    </source>
</evidence>
<keyword evidence="1" id="KW-1133">Transmembrane helix</keyword>
<keyword evidence="3" id="KW-1185">Reference proteome</keyword>
<evidence type="ECO:0000313" key="2">
    <source>
        <dbReference type="EMBL" id="MFB9775202.1"/>
    </source>
</evidence>
<feature type="transmembrane region" description="Helical" evidence="1">
    <location>
        <begin position="236"/>
        <end position="256"/>
    </location>
</feature>
<gene>
    <name evidence="2" type="ORF">ACFFN1_02025</name>
</gene>
<feature type="transmembrane region" description="Helical" evidence="1">
    <location>
        <begin position="84"/>
        <end position="102"/>
    </location>
</feature>